<proteinExistence type="predicted"/>
<organism evidence="1">
    <name type="scientific">Rhizophora mucronata</name>
    <name type="common">Asiatic mangrove</name>
    <dbReference type="NCBI Taxonomy" id="61149"/>
    <lineage>
        <taxon>Eukaryota</taxon>
        <taxon>Viridiplantae</taxon>
        <taxon>Streptophyta</taxon>
        <taxon>Embryophyta</taxon>
        <taxon>Tracheophyta</taxon>
        <taxon>Spermatophyta</taxon>
        <taxon>Magnoliopsida</taxon>
        <taxon>eudicotyledons</taxon>
        <taxon>Gunneridae</taxon>
        <taxon>Pentapetalae</taxon>
        <taxon>rosids</taxon>
        <taxon>fabids</taxon>
        <taxon>Malpighiales</taxon>
        <taxon>Rhizophoraceae</taxon>
        <taxon>Rhizophora</taxon>
    </lineage>
</organism>
<dbReference type="EMBL" id="GGEC01093899">
    <property type="protein sequence ID" value="MBX74383.1"/>
    <property type="molecule type" value="Transcribed_RNA"/>
</dbReference>
<protein>
    <submittedName>
        <fullName evidence="1">Uncharacterized protein</fullName>
    </submittedName>
</protein>
<dbReference type="AlphaFoldDB" id="A0A2P2R549"/>
<evidence type="ECO:0000313" key="1">
    <source>
        <dbReference type="EMBL" id="MBX74383.1"/>
    </source>
</evidence>
<sequence>MPPLTFTCIISSSLFFEVLNSGSKLLCDSATSTL</sequence>
<accession>A0A2P2R549</accession>
<name>A0A2P2R549_RHIMU</name>
<reference evidence="1" key="1">
    <citation type="submission" date="2018-02" db="EMBL/GenBank/DDBJ databases">
        <title>Rhizophora mucronata_Transcriptome.</title>
        <authorList>
            <person name="Meera S.P."/>
            <person name="Sreeshan A."/>
            <person name="Augustine A."/>
        </authorList>
    </citation>
    <scope>NUCLEOTIDE SEQUENCE</scope>
    <source>
        <tissue evidence="1">Leaf</tissue>
    </source>
</reference>